<protein>
    <submittedName>
        <fullName evidence="1">Uncharacterized protein</fullName>
    </submittedName>
</protein>
<organism evidence="1 2">
    <name type="scientific">Leptospira wolffii</name>
    <dbReference type="NCBI Taxonomy" id="409998"/>
    <lineage>
        <taxon>Bacteria</taxon>
        <taxon>Pseudomonadati</taxon>
        <taxon>Spirochaetota</taxon>
        <taxon>Spirochaetia</taxon>
        <taxon>Leptospirales</taxon>
        <taxon>Leptospiraceae</taxon>
        <taxon>Leptospira</taxon>
    </lineage>
</organism>
<proteinExistence type="predicted"/>
<sequence>MKRVGYILILALVSLSVVNCFPEVRETALASLKASENGTLVIRYISDARPEEQEITLKYICLSESSPELTLSLYCGGKLLFYGERIKLGEERKFFLAGGNYTGRIMIYDRRGILDENVIGLVRFSDANSNSTFCETGVDIESLPLPFAEKIYFNYLNCTPLLILPGKKTIVDISVGSQVDSYFWSWLFRNIFSSGLDSHQGYLRYSSFSIRYE</sequence>
<dbReference type="EMBL" id="NPDT01000001">
    <property type="protein sequence ID" value="PJZ67526.1"/>
    <property type="molecule type" value="Genomic_DNA"/>
</dbReference>
<dbReference type="Proteomes" id="UP000231912">
    <property type="component" value="Unassembled WGS sequence"/>
</dbReference>
<accession>A0A2M9ZGP2</accession>
<dbReference type="AlphaFoldDB" id="A0A2M9ZGP2"/>
<evidence type="ECO:0000313" key="1">
    <source>
        <dbReference type="EMBL" id="PJZ67526.1"/>
    </source>
</evidence>
<gene>
    <name evidence="1" type="ORF">CH371_05785</name>
</gene>
<evidence type="ECO:0000313" key="2">
    <source>
        <dbReference type="Proteomes" id="UP000231912"/>
    </source>
</evidence>
<comment type="caution">
    <text evidence="1">The sequence shown here is derived from an EMBL/GenBank/DDBJ whole genome shotgun (WGS) entry which is preliminary data.</text>
</comment>
<name>A0A2M9ZGP2_9LEPT</name>
<reference evidence="1 2" key="1">
    <citation type="submission" date="2017-07" db="EMBL/GenBank/DDBJ databases">
        <title>Leptospira spp. isolated from tropical soils.</title>
        <authorList>
            <person name="Thibeaux R."/>
            <person name="Iraola G."/>
            <person name="Ferres I."/>
            <person name="Bierque E."/>
            <person name="Girault D."/>
            <person name="Soupe-Gilbert M.-E."/>
            <person name="Picardeau M."/>
            <person name="Goarant C."/>
        </authorList>
    </citation>
    <scope>NUCLEOTIDE SEQUENCE [LARGE SCALE GENOMIC DNA]</scope>
    <source>
        <strain evidence="1 2">FH2-C-A2</strain>
    </source>
</reference>